<sequence>MCCSFVETEFLFYFKIEVWGVASSHARIQVMTSASMTK</sequence>
<name>A0A177G866_9PROT</name>
<reference evidence="1 2" key="1">
    <citation type="submission" date="2016-03" db="EMBL/GenBank/DDBJ databases">
        <title>Draft genome sequence of Acetobacter malorum CECT 7742, a strain isolated from strawberry vinegar.</title>
        <authorList>
            <person name="Sainz F."/>
            <person name="Mas A."/>
            <person name="Torija M.J."/>
        </authorList>
    </citation>
    <scope>NUCLEOTIDE SEQUENCE [LARGE SCALE GENOMIC DNA]</scope>
    <source>
        <strain evidence="1 2">CECT 7742</strain>
    </source>
</reference>
<dbReference type="Proteomes" id="UP000077349">
    <property type="component" value="Unassembled WGS sequence"/>
</dbReference>
<evidence type="ECO:0000313" key="2">
    <source>
        <dbReference type="Proteomes" id="UP000077349"/>
    </source>
</evidence>
<organism evidence="1 2">
    <name type="scientific">Acetobacter malorum</name>
    <dbReference type="NCBI Taxonomy" id="178901"/>
    <lineage>
        <taxon>Bacteria</taxon>
        <taxon>Pseudomonadati</taxon>
        <taxon>Pseudomonadota</taxon>
        <taxon>Alphaproteobacteria</taxon>
        <taxon>Acetobacterales</taxon>
        <taxon>Acetobacteraceae</taxon>
        <taxon>Acetobacter</taxon>
    </lineage>
</organism>
<dbReference type="EMBL" id="LVHD01000046">
    <property type="protein sequence ID" value="OAG75464.1"/>
    <property type="molecule type" value="Genomic_DNA"/>
</dbReference>
<accession>A0A177G866</accession>
<protein>
    <submittedName>
        <fullName evidence="1">Uncharacterized protein</fullName>
    </submittedName>
</protein>
<proteinExistence type="predicted"/>
<evidence type="ECO:0000313" key="1">
    <source>
        <dbReference type="EMBL" id="OAG75464.1"/>
    </source>
</evidence>
<gene>
    <name evidence="1" type="ORF">Amal_03364</name>
</gene>
<comment type="caution">
    <text evidence="1">The sequence shown here is derived from an EMBL/GenBank/DDBJ whole genome shotgun (WGS) entry which is preliminary data.</text>
</comment>
<dbReference type="AlphaFoldDB" id="A0A177G866"/>